<keyword evidence="2" id="KW-1185">Reference proteome</keyword>
<dbReference type="EMBL" id="WQNE01000011">
    <property type="protein sequence ID" value="MVT74442.1"/>
    <property type="molecule type" value="Genomic_DNA"/>
</dbReference>
<dbReference type="OrthoDB" id="9878505at2"/>
<dbReference type="AlphaFoldDB" id="A0A844TGB4"/>
<protein>
    <submittedName>
        <fullName evidence="1">Uncharacterized protein</fullName>
    </submittedName>
</protein>
<name>A0A844TGB4_9BRAD</name>
<dbReference type="Proteomes" id="UP000449969">
    <property type="component" value="Unassembled WGS sequence"/>
</dbReference>
<evidence type="ECO:0000313" key="2">
    <source>
        <dbReference type="Proteomes" id="UP000449969"/>
    </source>
</evidence>
<accession>A0A844TGB4</accession>
<reference evidence="1 2" key="1">
    <citation type="submission" date="2019-12" db="EMBL/GenBank/DDBJ databases">
        <title>Draft genome sequences Bradyrhizobium cajani AMBPC1010, Bradyrhizobium pachyrhizi AMBPC1040 and Bradyrhizobium yuanmingense ALSPC3051, three plant growth promoting strains isolated from nodules of Cajanus cajan L. in Dominican Republic.</title>
        <authorList>
            <person name="Flores-Felix J.D."/>
            <person name="Araujo J."/>
            <person name="Diaz-Alcantara C."/>
            <person name="Gonzalez-Andres F."/>
            <person name="Velazquez E."/>
        </authorList>
    </citation>
    <scope>NUCLEOTIDE SEQUENCE [LARGE SCALE GENOMIC DNA]</scope>
    <source>
        <strain evidence="1 2">1010</strain>
    </source>
</reference>
<sequence length="75" mass="8634">MVFKFQPGMKMYEVVWERDGEKLHEAVLHAADEAGAISRAEEIFAEHPEIDFDRSGDTTVRARLHKMPFLAEDDD</sequence>
<organism evidence="1 2">
    <name type="scientific">Bradyrhizobium cajani</name>
    <dbReference type="NCBI Taxonomy" id="1928661"/>
    <lineage>
        <taxon>Bacteria</taxon>
        <taxon>Pseudomonadati</taxon>
        <taxon>Pseudomonadota</taxon>
        <taxon>Alphaproteobacteria</taxon>
        <taxon>Hyphomicrobiales</taxon>
        <taxon>Nitrobacteraceae</taxon>
        <taxon>Bradyrhizobium</taxon>
    </lineage>
</organism>
<gene>
    <name evidence="1" type="ORF">GPL20_15585</name>
</gene>
<evidence type="ECO:0000313" key="1">
    <source>
        <dbReference type="EMBL" id="MVT74442.1"/>
    </source>
</evidence>
<proteinExistence type="predicted"/>
<dbReference type="RefSeq" id="WP_157330345.1">
    <property type="nucleotide sequence ID" value="NZ_JANADL010000037.1"/>
</dbReference>
<comment type="caution">
    <text evidence="1">The sequence shown here is derived from an EMBL/GenBank/DDBJ whole genome shotgun (WGS) entry which is preliminary data.</text>
</comment>